<feature type="chain" id="PRO_5040652774" description="Chitin-binding type-2 domain-containing protein" evidence="1">
    <location>
        <begin position="21"/>
        <end position="135"/>
    </location>
</feature>
<dbReference type="Proteomes" id="UP001153620">
    <property type="component" value="Chromosome 4"/>
</dbReference>
<dbReference type="InterPro" id="IPR036508">
    <property type="entry name" value="Chitin-bd_dom_sf"/>
</dbReference>
<proteinExistence type="predicted"/>
<reference evidence="3" key="2">
    <citation type="submission" date="2022-10" db="EMBL/GenBank/DDBJ databases">
        <authorList>
            <consortium name="ENA_rothamsted_submissions"/>
            <consortium name="culmorum"/>
            <person name="King R."/>
        </authorList>
    </citation>
    <scope>NUCLEOTIDE SEQUENCE</scope>
</reference>
<dbReference type="EMBL" id="OU895880">
    <property type="protein sequence ID" value="CAG9811488.1"/>
    <property type="molecule type" value="Genomic_DNA"/>
</dbReference>
<evidence type="ECO:0000313" key="3">
    <source>
        <dbReference type="EMBL" id="CAG9811488.1"/>
    </source>
</evidence>
<feature type="signal peptide" evidence="1">
    <location>
        <begin position="1"/>
        <end position="20"/>
    </location>
</feature>
<accession>A0A9N9SAU7</accession>
<evidence type="ECO:0000313" key="2">
    <source>
        <dbReference type="EMBL" id="CAG9811283.1"/>
    </source>
</evidence>
<reference evidence="3" key="1">
    <citation type="submission" date="2022-01" db="EMBL/GenBank/DDBJ databases">
        <authorList>
            <person name="King R."/>
        </authorList>
    </citation>
    <scope>NUCLEOTIDE SEQUENCE</scope>
</reference>
<dbReference type="EMBL" id="OU895880">
    <property type="protein sequence ID" value="CAG9811283.1"/>
    <property type="molecule type" value="Genomic_DNA"/>
</dbReference>
<evidence type="ECO:0008006" key="5">
    <source>
        <dbReference type="Google" id="ProtNLM"/>
    </source>
</evidence>
<sequence>MNNILFISLILGCFIAVLCGRYDMYEFHDSHGRCWRCTNGNDCVRCYEPIARFNFPDPWGRECLAPTSCATYPGAKFPHQDITRYYLCALNSQVVTVSCFCDTVFDMRQQMCVKSDVMTSIGCSAYTQSEPRACT</sequence>
<keyword evidence="4" id="KW-1185">Reference proteome</keyword>
<keyword evidence="1" id="KW-0732">Signal</keyword>
<dbReference type="AlphaFoldDB" id="A0A9N9SAU7"/>
<evidence type="ECO:0000256" key="1">
    <source>
        <dbReference type="SAM" id="SignalP"/>
    </source>
</evidence>
<name>A0A9N9SAU7_9DIPT</name>
<protein>
    <recommendedName>
        <fullName evidence="5">Chitin-binding type-2 domain-containing protein</fullName>
    </recommendedName>
</protein>
<dbReference type="GO" id="GO:0008061">
    <property type="term" value="F:chitin binding"/>
    <property type="evidence" value="ECO:0007669"/>
    <property type="project" value="InterPro"/>
</dbReference>
<gene>
    <name evidence="2" type="ORF">CHIRRI_LOCUS14092</name>
    <name evidence="3" type="ORF">CHIRRI_LOCUS14296</name>
</gene>
<evidence type="ECO:0000313" key="4">
    <source>
        <dbReference type="Proteomes" id="UP001153620"/>
    </source>
</evidence>
<organism evidence="3 4">
    <name type="scientific">Chironomus riparius</name>
    <dbReference type="NCBI Taxonomy" id="315576"/>
    <lineage>
        <taxon>Eukaryota</taxon>
        <taxon>Metazoa</taxon>
        <taxon>Ecdysozoa</taxon>
        <taxon>Arthropoda</taxon>
        <taxon>Hexapoda</taxon>
        <taxon>Insecta</taxon>
        <taxon>Pterygota</taxon>
        <taxon>Neoptera</taxon>
        <taxon>Endopterygota</taxon>
        <taxon>Diptera</taxon>
        <taxon>Nematocera</taxon>
        <taxon>Chironomoidea</taxon>
        <taxon>Chironomidae</taxon>
        <taxon>Chironominae</taxon>
        <taxon>Chironomus</taxon>
    </lineage>
</organism>
<dbReference type="SUPFAM" id="SSF57625">
    <property type="entry name" value="Invertebrate chitin-binding proteins"/>
    <property type="match status" value="1"/>
</dbReference>